<dbReference type="GO" id="GO:0031966">
    <property type="term" value="C:mitochondrial membrane"/>
    <property type="evidence" value="ECO:0007669"/>
    <property type="project" value="UniProtKB-SubCell"/>
</dbReference>
<evidence type="ECO:0000256" key="4">
    <source>
        <dbReference type="ARBA" id="ARBA00023128"/>
    </source>
</evidence>
<comment type="subcellular location">
    <subcellularLocation>
        <location evidence="1">Mitochondrion membrane</location>
        <topology evidence="1">Multi-pass membrane protein</topology>
    </subcellularLocation>
</comment>
<dbReference type="Proteomes" id="UP000747542">
    <property type="component" value="Unassembled WGS sequence"/>
</dbReference>
<organism evidence="7 8">
    <name type="scientific">Homarus americanus</name>
    <name type="common">American lobster</name>
    <dbReference type="NCBI Taxonomy" id="6706"/>
    <lineage>
        <taxon>Eukaryota</taxon>
        <taxon>Metazoa</taxon>
        <taxon>Ecdysozoa</taxon>
        <taxon>Arthropoda</taxon>
        <taxon>Crustacea</taxon>
        <taxon>Multicrustacea</taxon>
        <taxon>Malacostraca</taxon>
        <taxon>Eumalacostraca</taxon>
        <taxon>Eucarida</taxon>
        <taxon>Decapoda</taxon>
        <taxon>Pleocyemata</taxon>
        <taxon>Astacidea</taxon>
        <taxon>Nephropoidea</taxon>
        <taxon>Nephropidae</taxon>
        <taxon>Homarus</taxon>
    </lineage>
</organism>
<dbReference type="PANTHER" id="PTHR16296:SF2">
    <property type="entry name" value="TRANSMEMBRANE PROTEIN 126A"/>
    <property type="match status" value="1"/>
</dbReference>
<feature type="non-terminal residue" evidence="7">
    <location>
        <position position="1"/>
    </location>
</feature>
<dbReference type="EMBL" id="JAHLQT010009070">
    <property type="protein sequence ID" value="KAG7173650.1"/>
    <property type="molecule type" value="Genomic_DNA"/>
</dbReference>
<comment type="caution">
    <text evidence="7">The sequence shown here is derived from an EMBL/GenBank/DDBJ whole genome shotgun (WGS) entry which is preliminary data.</text>
</comment>
<keyword evidence="4" id="KW-0496">Mitochondrion</keyword>
<evidence type="ECO:0000313" key="8">
    <source>
        <dbReference type="Proteomes" id="UP000747542"/>
    </source>
</evidence>
<evidence type="ECO:0000313" key="7">
    <source>
        <dbReference type="EMBL" id="KAG7173650.1"/>
    </source>
</evidence>
<protein>
    <submittedName>
        <fullName evidence="7">Transmembrane protein 126A-like</fullName>
    </submittedName>
</protein>
<keyword evidence="3 6" id="KW-1133">Transmembrane helix</keyword>
<feature type="transmembrane region" description="Helical" evidence="6">
    <location>
        <begin position="71"/>
        <end position="90"/>
    </location>
</feature>
<keyword evidence="2 6" id="KW-0812">Transmembrane</keyword>
<evidence type="ECO:0000256" key="6">
    <source>
        <dbReference type="SAM" id="Phobius"/>
    </source>
</evidence>
<dbReference type="InterPro" id="IPR009801">
    <property type="entry name" value="TMEM126"/>
</dbReference>
<evidence type="ECO:0000256" key="2">
    <source>
        <dbReference type="ARBA" id="ARBA00022692"/>
    </source>
</evidence>
<evidence type="ECO:0000256" key="1">
    <source>
        <dbReference type="ARBA" id="ARBA00004225"/>
    </source>
</evidence>
<evidence type="ECO:0000256" key="3">
    <source>
        <dbReference type="ARBA" id="ARBA00022989"/>
    </source>
</evidence>
<accession>A0A8J5N623</accession>
<dbReference type="PANTHER" id="PTHR16296">
    <property type="entry name" value="UNCHARACTERIZED HYPOTHALAMUS PROTEIN HT007"/>
    <property type="match status" value="1"/>
</dbReference>
<sequence length="189" mass="21107">MSRLSSIEAEARRGAEVDAFHESITLIHEWKPTSDVFALKNYMFALSALSSGSGAYINSYYRKVVKLRNQAFISTLLPVVILPSVVASLLHHHFVQRPLVLQTFQCPVCLELRGGAVQFFAGFVYPMVLGPLAAFQFATRLYTYALPSVSEPKAWIKEFFKMTRPVLPKLYVLAGLQVTVILALVDEPV</sequence>
<evidence type="ECO:0000256" key="5">
    <source>
        <dbReference type="ARBA" id="ARBA00023136"/>
    </source>
</evidence>
<reference evidence="7" key="1">
    <citation type="journal article" date="2021" name="Sci. Adv.">
        <title>The American lobster genome reveals insights on longevity, neural, and immune adaptations.</title>
        <authorList>
            <person name="Polinski J.M."/>
            <person name="Zimin A.V."/>
            <person name="Clark K.F."/>
            <person name="Kohn A.B."/>
            <person name="Sadowski N."/>
            <person name="Timp W."/>
            <person name="Ptitsyn A."/>
            <person name="Khanna P."/>
            <person name="Romanova D.Y."/>
            <person name="Williams P."/>
            <person name="Greenwood S.J."/>
            <person name="Moroz L.L."/>
            <person name="Walt D.R."/>
            <person name="Bodnar A.G."/>
        </authorList>
    </citation>
    <scope>NUCLEOTIDE SEQUENCE</scope>
    <source>
        <strain evidence="7">GMGI-L3</strain>
    </source>
</reference>
<proteinExistence type="predicted"/>
<keyword evidence="8" id="KW-1185">Reference proteome</keyword>
<feature type="transmembrane region" description="Helical" evidence="6">
    <location>
        <begin position="42"/>
        <end position="59"/>
    </location>
</feature>
<dbReference type="Pfam" id="PF07114">
    <property type="entry name" value="TMEM126"/>
    <property type="match status" value="1"/>
</dbReference>
<name>A0A8J5N623_HOMAM</name>
<keyword evidence="5 6" id="KW-0472">Membrane</keyword>
<feature type="transmembrane region" description="Helical" evidence="6">
    <location>
        <begin position="123"/>
        <end position="145"/>
    </location>
</feature>
<gene>
    <name evidence="7" type="primary">Tmem126a-L</name>
    <name evidence="7" type="ORF">Hamer_G017933</name>
</gene>
<feature type="transmembrane region" description="Helical" evidence="6">
    <location>
        <begin position="166"/>
        <end position="185"/>
    </location>
</feature>
<dbReference type="AlphaFoldDB" id="A0A8J5N623"/>
<dbReference type="GO" id="GO:0032981">
    <property type="term" value="P:mitochondrial respiratory chain complex I assembly"/>
    <property type="evidence" value="ECO:0007669"/>
    <property type="project" value="TreeGrafter"/>
</dbReference>